<accession>A0ABW4JL03</accession>
<gene>
    <name evidence="2" type="ORF">ACFSB2_20615</name>
</gene>
<organism evidence="2 3">
    <name type="scientific">Alicyclobacillus fodiniaquatilis</name>
    <dbReference type="NCBI Taxonomy" id="1661150"/>
    <lineage>
        <taxon>Bacteria</taxon>
        <taxon>Bacillati</taxon>
        <taxon>Bacillota</taxon>
        <taxon>Bacilli</taxon>
        <taxon>Bacillales</taxon>
        <taxon>Alicyclobacillaceae</taxon>
        <taxon>Alicyclobacillus</taxon>
    </lineage>
</organism>
<proteinExistence type="predicted"/>
<dbReference type="EMBL" id="JBHUCX010000083">
    <property type="protein sequence ID" value="MFD1677082.1"/>
    <property type="molecule type" value="Genomic_DNA"/>
</dbReference>
<feature type="region of interest" description="Disordered" evidence="1">
    <location>
        <begin position="93"/>
        <end position="117"/>
    </location>
</feature>
<dbReference type="RefSeq" id="WP_377944991.1">
    <property type="nucleotide sequence ID" value="NZ_JBHUCX010000083.1"/>
</dbReference>
<evidence type="ECO:0000313" key="2">
    <source>
        <dbReference type="EMBL" id="MFD1677082.1"/>
    </source>
</evidence>
<dbReference type="Proteomes" id="UP001597079">
    <property type="component" value="Unassembled WGS sequence"/>
</dbReference>
<evidence type="ECO:0000313" key="3">
    <source>
        <dbReference type="Proteomes" id="UP001597079"/>
    </source>
</evidence>
<evidence type="ECO:0000256" key="1">
    <source>
        <dbReference type="SAM" id="MobiDB-lite"/>
    </source>
</evidence>
<name>A0ABW4JL03_9BACL</name>
<reference evidence="3" key="1">
    <citation type="journal article" date="2019" name="Int. J. Syst. Evol. Microbiol.">
        <title>The Global Catalogue of Microorganisms (GCM) 10K type strain sequencing project: providing services to taxonomists for standard genome sequencing and annotation.</title>
        <authorList>
            <consortium name="The Broad Institute Genomics Platform"/>
            <consortium name="The Broad Institute Genome Sequencing Center for Infectious Disease"/>
            <person name="Wu L."/>
            <person name="Ma J."/>
        </authorList>
    </citation>
    <scope>NUCLEOTIDE SEQUENCE [LARGE SCALE GENOMIC DNA]</scope>
    <source>
        <strain evidence="3">CGMCC 1.12286</strain>
    </source>
</reference>
<feature type="region of interest" description="Disordered" evidence="1">
    <location>
        <begin position="1"/>
        <end position="35"/>
    </location>
</feature>
<keyword evidence="3" id="KW-1185">Reference proteome</keyword>
<sequence>MRHGEHRGHEKPGHHRHHGPGHGHRHHGPQTFRRGRALEFLQRLDVKRATLVQQLAQPELQAIHQVVSGELKAVELIRNEFIELFDLYEREDGEGEIEVTQVPSEDVSNEESGESRE</sequence>
<protein>
    <submittedName>
        <fullName evidence="2">Uncharacterized protein</fullName>
    </submittedName>
</protein>
<feature type="compositionally biased region" description="Basic residues" evidence="1">
    <location>
        <begin position="12"/>
        <end position="28"/>
    </location>
</feature>
<feature type="compositionally biased region" description="Acidic residues" evidence="1">
    <location>
        <begin position="107"/>
        <end position="117"/>
    </location>
</feature>
<comment type="caution">
    <text evidence="2">The sequence shown here is derived from an EMBL/GenBank/DDBJ whole genome shotgun (WGS) entry which is preliminary data.</text>
</comment>